<keyword evidence="1" id="KW-1133">Transmembrane helix</keyword>
<sequence length="138" mass="14450">MAKNTQRSGWVRAVSAGAVAFGLLTLKEGGSVLFIDGAARAAAGAYVPFVLWFNFLAGFAYGVAGVGLWCRRRWAAWLALAIAAATACIFVAFGVHVLGGGAYEQRTVLALALRTLVWTAVGTFAWRVLPRTAASSVG</sequence>
<feature type="transmembrane region" description="Helical" evidence="1">
    <location>
        <begin position="45"/>
        <end position="70"/>
    </location>
</feature>
<feature type="transmembrane region" description="Helical" evidence="1">
    <location>
        <begin position="77"/>
        <end position="99"/>
    </location>
</feature>
<evidence type="ECO:0000313" key="2">
    <source>
        <dbReference type="EMBL" id="EER57588.1"/>
    </source>
</evidence>
<evidence type="ECO:0008006" key="4">
    <source>
        <dbReference type="Google" id="ProtNLM"/>
    </source>
</evidence>
<feature type="transmembrane region" description="Helical" evidence="1">
    <location>
        <begin position="111"/>
        <end position="129"/>
    </location>
</feature>
<name>C5TD58_ACIDE</name>
<keyword evidence="1" id="KW-0472">Membrane</keyword>
<dbReference type="RefSeq" id="WP_005801826.1">
    <property type="nucleotide sequence ID" value="NZ_ACQT01000594.1"/>
</dbReference>
<protein>
    <recommendedName>
        <fullName evidence="4">Transmembrane protein</fullName>
    </recommendedName>
</protein>
<dbReference type="AlphaFoldDB" id="C5TD58"/>
<proteinExistence type="predicted"/>
<accession>C5TD58</accession>
<evidence type="ECO:0000256" key="1">
    <source>
        <dbReference type="SAM" id="Phobius"/>
    </source>
</evidence>
<keyword evidence="1" id="KW-0812">Transmembrane</keyword>
<keyword evidence="3" id="KW-1185">Reference proteome</keyword>
<dbReference type="Proteomes" id="UP000003856">
    <property type="component" value="Unassembled WGS sequence"/>
</dbReference>
<organism evidence="2 3">
    <name type="scientific">Acidovorax delafieldii 2AN</name>
    <dbReference type="NCBI Taxonomy" id="573060"/>
    <lineage>
        <taxon>Bacteria</taxon>
        <taxon>Pseudomonadati</taxon>
        <taxon>Pseudomonadota</taxon>
        <taxon>Betaproteobacteria</taxon>
        <taxon>Burkholderiales</taxon>
        <taxon>Comamonadaceae</taxon>
        <taxon>Acidovorax</taxon>
    </lineage>
</organism>
<dbReference type="OrthoDB" id="1122739at2"/>
<reference evidence="2 3" key="1">
    <citation type="submission" date="2009-05" db="EMBL/GenBank/DDBJ databases">
        <title>The draft genome of Acidovorax delafieldii 2AN.</title>
        <authorList>
            <consortium name="US DOE Joint Genome Institute (JGI-PGF)"/>
            <person name="Lucas S."/>
            <person name="Copeland A."/>
            <person name="Lapidus A."/>
            <person name="Glavina del Rio T."/>
            <person name="Tice H."/>
            <person name="Bruce D."/>
            <person name="Goodwin L."/>
            <person name="Pitluck S."/>
            <person name="Larimer F."/>
            <person name="Land M.L."/>
            <person name="Hauser L."/>
            <person name="Shelobolina E.S."/>
            <person name="Picardal F."/>
            <person name="Roden E."/>
            <person name="Emerson D."/>
        </authorList>
    </citation>
    <scope>NUCLEOTIDE SEQUENCE [LARGE SCALE GENOMIC DNA]</scope>
    <source>
        <strain evidence="2 3">2AN</strain>
    </source>
</reference>
<comment type="caution">
    <text evidence="2">The sequence shown here is derived from an EMBL/GenBank/DDBJ whole genome shotgun (WGS) entry which is preliminary data.</text>
</comment>
<dbReference type="EMBL" id="ACQT01000594">
    <property type="protein sequence ID" value="EER57588.1"/>
    <property type="molecule type" value="Genomic_DNA"/>
</dbReference>
<dbReference type="PATRIC" id="fig|573060.9.peg.56"/>
<evidence type="ECO:0000313" key="3">
    <source>
        <dbReference type="Proteomes" id="UP000003856"/>
    </source>
</evidence>
<gene>
    <name evidence="2" type="ORF">AcdelDRAFT_4839</name>
</gene>